<accession>A0A649VMD1</accession>
<dbReference type="GeneID" id="55814502"/>
<dbReference type="RefSeq" id="YP_009885129.1">
    <property type="nucleotide sequence ID" value="NC_049478.1"/>
</dbReference>
<sequence length="162" mass="18231">MASEPHARILRSIWRNEDWLDLSVTAQWLYERLLSHEEVSLAGVVDWRPARLTQSAVGASIQLIEAAAVELAERKFIVFDEGTEEALIRSFVRNDGLLKQPNMGIAVAKAYAATGSRKLRGVLVYELQRLREDQPDLKGWAHLTEVLGKPSINPWTELQLAS</sequence>
<name>A0A649VMD1_9CAUD</name>
<protein>
    <submittedName>
        <fullName evidence="1">RepA-like replication initiator</fullName>
    </submittedName>
</protein>
<organism evidence="1 2">
    <name type="scientific">Arthrobacter phage Mufasa8</name>
    <dbReference type="NCBI Taxonomy" id="2656526"/>
    <lineage>
        <taxon>Viruses</taxon>
        <taxon>Duplodnaviria</taxon>
        <taxon>Heunggongvirae</taxon>
        <taxon>Uroviricota</taxon>
        <taxon>Caudoviricetes</taxon>
        <taxon>Mufasoctovirus</taxon>
        <taxon>Mufasoctovirus mufasa8</taxon>
    </lineage>
</organism>
<dbReference type="KEGG" id="vg:55814502"/>
<evidence type="ECO:0000313" key="1">
    <source>
        <dbReference type="EMBL" id="QGJ93498.1"/>
    </source>
</evidence>
<gene>
    <name evidence="1" type="primary">49</name>
    <name evidence="1" type="ORF">SEA_MUFASA8_49</name>
</gene>
<proteinExistence type="predicted"/>
<keyword evidence="2" id="KW-1185">Reference proteome</keyword>
<reference evidence="1 2" key="1">
    <citation type="submission" date="2019-10" db="EMBL/GenBank/DDBJ databases">
        <authorList>
            <person name="Garlena R.A."/>
            <person name="Russell D.A."/>
            <person name="Pope W.H."/>
            <person name="Jacobs-Sera D."/>
            <person name="Hatfull G.F."/>
        </authorList>
    </citation>
    <scope>NUCLEOTIDE SEQUENCE [LARGE SCALE GENOMIC DNA]</scope>
</reference>
<dbReference type="Proteomes" id="UP000427282">
    <property type="component" value="Segment"/>
</dbReference>
<dbReference type="EMBL" id="MN586027">
    <property type="protein sequence ID" value="QGJ93498.1"/>
    <property type="molecule type" value="Genomic_DNA"/>
</dbReference>
<evidence type="ECO:0000313" key="2">
    <source>
        <dbReference type="Proteomes" id="UP000427282"/>
    </source>
</evidence>